<dbReference type="OrthoDB" id="10380211at2759"/>
<feature type="transmembrane region" description="Helical" evidence="1">
    <location>
        <begin position="117"/>
        <end position="136"/>
    </location>
</feature>
<evidence type="ECO:0000313" key="2">
    <source>
        <dbReference type="EMBL" id="KIJ94614.1"/>
    </source>
</evidence>
<dbReference type="HOGENOM" id="CLU_050883_0_0_1"/>
<organism evidence="2 3">
    <name type="scientific">Laccaria amethystina LaAM-08-1</name>
    <dbReference type="NCBI Taxonomy" id="1095629"/>
    <lineage>
        <taxon>Eukaryota</taxon>
        <taxon>Fungi</taxon>
        <taxon>Dikarya</taxon>
        <taxon>Basidiomycota</taxon>
        <taxon>Agaricomycotina</taxon>
        <taxon>Agaricomycetes</taxon>
        <taxon>Agaricomycetidae</taxon>
        <taxon>Agaricales</taxon>
        <taxon>Agaricineae</taxon>
        <taxon>Hydnangiaceae</taxon>
        <taxon>Laccaria</taxon>
    </lineage>
</organism>
<dbReference type="Proteomes" id="UP000054477">
    <property type="component" value="Unassembled WGS sequence"/>
</dbReference>
<feature type="transmembrane region" description="Helical" evidence="1">
    <location>
        <begin position="88"/>
        <end position="110"/>
    </location>
</feature>
<protein>
    <submittedName>
        <fullName evidence="2">Uncharacterized protein</fullName>
    </submittedName>
</protein>
<name>A0A0C9WJF7_9AGAR</name>
<evidence type="ECO:0000313" key="3">
    <source>
        <dbReference type="Proteomes" id="UP000054477"/>
    </source>
</evidence>
<feature type="transmembrane region" description="Helical" evidence="1">
    <location>
        <begin position="266"/>
        <end position="289"/>
    </location>
</feature>
<feature type="transmembrane region" description="Helical" evidence="1">
    <location>
        <begin position="232"/>
        <end position="254"/>
    </location>
</feature>
<feature type="transmembrane region" description="Helical" evidence="1">
    <location>
        <begin position="142"/>
        <end position="163"/>
    </location>
</feature>
<evidence type="ECO:0000256" key="1">
    <source>
        <dbReference type="SAM" id="Phobius"/>
    </source>
</evidence>
<gene>
    <name evidence="2" type="ORF">K443DRAFT_683592</name>
</gene>
<dbReference type="AlphaFoldDB" id="A0A0C9WJF7"/>
<keyword evidence="1" id="KW-0812">Transmembrane</keyword>
<keyword evidence="1" id="KW-1133">Transmembrane helix</keyword>
<proteinExistence type="predicted"/>
<reference evidence="3" key="2">
    <citation type="submission" date="2015-01" db="EMBL/GenBank/DDBJ databases">
        <title>Evolutionary Origins and Diversification of the Mycorrhizal Mutualists.</title>
        <authorList>
            <consortium name="DOE Joint Genome Institute"/>
            <consortium name="Mycorrhizal Genomics Consortium"/>
            <person name="Kohler A."/>
            <person name="Kuo A."/>
            <person name="Nagy L.G."/>
            <person name="Floudas D."/>
            <person name="Copeland A."/>
            <person name="Barry K.W."/>
            <person name="Cichocki N."/>
            <person name="Veneault-Fourrey C."/>
            <person name="LaButti K."/>
            <person name="Lindquist E.A."/>
            <person name="Lipzen A."/>
            <person name="Lundell T."/>
            <person name="Morin E."/>
            <person name="Murat C."/>
            <person name="Riley R."/>
            <person name="Ohm R."/>
            <person name="Sun H."/>
            <person name="Tunlid A."/>
            <person name="Henrissat B."/>
            <person name="Grigoriev I.V."/>
            <person name="Hibbett D.S."/>
            <person name="Martin F."/>
        </authorList>
    </citation>
    <scope>NUCLEOTIDE SEQUENCE [LARGE SCALE GENOMIC DNA]</scope>
    <source>
        <strain evidence="3">LaAM-08-1</strain>
    </source>
</reference>
<reference evidence="2 3" key="1">
    <citation type="submission" date="2014-04" db="EMBL/GenBank/DDBJ databases">
        <authorList>
            <consortium name="DOE Joint Genome Institute"/>
            <person name="Kuo A."/>
            <person name="Kohler A."/>
            <person name="Nagy L.G."/>
            <person name="Floudas D."/>
            <person name="Copeland A."/>
            <person name="Barry K.W."/>
            <person name="Cichocki N."/>
            <person name="Veneault-Fourrey C."/>
            <person name="LaButti K."/>
            <person name="Lindquist E.A."/>
            <person name="Lipzen A."/>
            <person name="Lundell T."/>
            <person name="Morin E."/>
            <person name="Murat C."/>
            <person name="Sun H."/>
            <person name="Tunlid A."/>
            <person name="Henrissat B."/>
            <person name="Grigoriev I.V."/>
            <person name="Hibbett D.S."/>
            <person name="Martin F."/>
            <person name="Nordberg H.P."/>
            <person name="Cantor M.N."/>
            <person name="Hua S.X."/>
        </authorList>
    </citation>
    <scope>NUCLEOTIDE SEQUENCE [LARGE SCALE GENOMIC DNA]</scope>
    <source>
        <strain evidence="2 3">LaAM-08-1</strain>
    </source>
</reference>
<accession>A0A0C9WJF7</accession>
<keyword evidence="1" id="KW-0472">Membrane</keyword>
<keyword evidence="3" id="KW-1185">Reference proteome</keyword>
<sequence length="303" mass="33263">MANTSSMDLPETIDFPTPIGSTINLDPDQEVTVPGSTSEVQGNADSITNMRQYVDRYEQDFARPAVKLVTETLRLNDFLAAYITTPSILGITLASTFFVFFTSVVCLWAFGKLAAGALFFIVKIFVTLIFKLLIITGVSIPLAIVSTTLFISIKMVIDFILYATDWVRKMQGYPRKDWSTVATQAFSNLKGQVPNVQNSIKVHSSTAAQKIVQIPFRKTGSQMIKQITSIPWMQVIHVVLSSLQILLSLIQIAFTGLRFAFTTIRLAIQGVTMTLSAALFACHSLIVVLGSKASTPQPKAKAE</sequence>
<dbReference type="EMBL" id="KN838785">
    <property type="protein sequence ID" value="KIJ94614.1"/>
    <property type="molecule type" value="Genomic_DNA"/>
</dbReference>